<dbReference type="InterPro" id="IPR007024">
    <property type="entry name" value="BLUF_domain"/>
</dbReference>
<sequence length="138" mass="15789">MEYLVYVSTAKRLMNDEELLDILIKARSENNAHSITGMLLYSQGTFIQVLEGEKENVDRIFKKIESDTRHKNVIKLMNGVINQRNFPDWSMAFASVNSEILQSFEGFLDPADPSFLGSNNDTTTNMLRIFAQTNNLTY</sequence>
<dbReference type="Gene3D" id="3.30.70.100">
    <property type="match status" value="1"/>
</dbReference>
<feature type="domain" description="BLUF" evidence="1">
    <location>
        <begin position="1"/>
        <end position="92"/>
    </location>
</feature>
<organism evidence="2 3">
    <name type="scientific">Mucilaginibacter dorajii</name>
    <dbReference type="NCBI Taxonomy" id="692994"/>
    <lineage>
        <taxon>Bacteria</taxon>
        <taxon>Pseudomonadati</taxon>
        <taxon>Bacteroidota</taxon>
        <taxon>Sphingobacteriia</taxon>
        <taxon>Sphingobacteriales</taxon>
        <taxon>Sphingobacteriaceae</taxon>
        <taxon>Mucilaginibacter</taxon>
    </lineage>
</organism>
<dbReference type="PROSITE" id="PS50925">
    <property type="entry name" value="BLUF"/>
    <property type="match status" value="1"/>
</dbReference>
<dbReference type="EMBL" id="BAAAZC010000019">
    <property type="protein sequence ID" value="GAA3975996.1"/>
    <property type="molecule type" value="Genomic_DNA"/>
</dbReference>
<accession>A0ABP7Q466</accession>
<reference evidence="3" key="1">
    <citation type="journal article" date="2019" name="Int. J. Syst. Evol. Microbiol.">
        <title>The Global Catalogue of Microorganisms (GCM) 10K type strain sequencing project: providing services to taxonomists for standard genome sequencing and annotation.</title>
        <authorList>
            <consortium name="The Broad Institute Genomics Platform"/>
            <consortium name="The Broad Institute Genome Sequencing Center for Infectious Disease"/>
            <person name="Wu L."/>
            <person name="Ma J."/>
        </authorList>
    </citation>
    <scope>NUCLEOTIDE SEQUENCE [LARGE SCALE GENOMIC DNA]</scope>
    <source>
        <strain evidence="3">JCM 16601</strain>
    </source>
</reference>
<name>A0ABP7Q466_9SPHI</name>
<evidence type="ECO:0000313" key="3">
    <source>
        <dbReference type="Proteomes" id="UP001500742"/>
    </source>
</evidence>
<dbReference type="InterPro" id="IPR036046">
    <property type="entry name" value="Acylphosphatase-like_dom_sf"/>
</dbReference>
<dbReference type="SMART" id="SM01034">
    <property type="entry name" value="BLUF"/>
    <property type="match status" value="1"/>
</dbReference>
<comment type="caution">
    <text evidence="2">The sequence shown here is derived from an EMBL/GenBank/DDBJ whole genome shotgun (WGS) entry which is preliminary data.</text>
</comment>
<evidence type="ECO:0000259" key="1">
    <source>
        <dbReference type="PROSITE" id="PS50925"/>
    </source>
</evidence>
<protein>
    <submittedName>
        <fullName evidence="2">BLUF domain-containing protein</fullName>
    </submittedName>
</protein>
<dbReference type="RefSeq" id="WP_259087454.1">
    <property type="nucleotide sequence ID" value="NZ_BAAAZC010000019.1"/>
</dbReference>
<keyword evidence="3" id="KW-1185">Reference proteome</keyword>
<dbReference type="SUPFAM" id="SSF54975">
    <property type="entry name" value="Acylphosphatase/BLUF domain-like"/>
    <property type="match status" value="1"/>
</dbReference>
<gene>
    <name evidence="2" type="ORF">GCM10022210_28320</name>
</gene>
<proteinExistence type="predicted"/>
<dbReference type="Proteomes" id="UP001500742">
    <property type="component" value="Unassembled WGS sequence"/>
</dbReference>
<evidence type="ECO:0000313" key="2">
    <source>
        <dbReference type="EMBL" id="GAA3975996.1"/>
    </source>
</evidence>
<dbReference type="Pfam" id="PF04940">
    <property type="entry name" value="BLUF"/>
    <property type="match status" value="1"/>
</dbReference>